<evidence type="ECO:0000259" key="3">
    <source>
        <dbReference type="Pfam" id="PF26635"/>
    </source>
</evidence>
<feature type="compositionally biased region" description="Polar residues" evidence="1">
    <location>
        <begin position="596"/>
        <end position="606"/>
    </location>
</feature>
<dbReference type="InterPro" id="IPR058521">
    <property type="entry name" value="DUF8208"/>
</dbReference>
<feature type="transmembrane region" description="Helical" evidence="2">
    <location>
        <begin position="79"/>
        <end position="97"/>
    </location>
</feature>
<comment type="caution">
    <text evidence="4">The sequence shown here is derived from an EMBL/GenBank/DDBJ whole genome shotgun (WGS) entry which is preliminary data.</text>
</comment>
<evidence type="ECO:0000256" key="1">
    <source>
        <dbReference type="SAM" id="MobiDB-lite"/>
    </source>
</evidence>
<evidence type="ECO:0000313" key="5">
    <source>
        <dbReference type="Proteomes" id="UP000559962"/>
    </source>
</evidence>
<dbReference type="NCBIfam" id="NF045890">
    <property type="entry name" value="conj_pls20_p028"/>
    <property type="match status" value="1"/>
</dbReference>
<evidence type="ECO:0000313" key="4">
    <source>
        <dbReference type="EMBL" id="NLH35931.1"/>
    </source>
</evidence>
<dbReference type="Proteomes" id="UP000559962">
    <property type="component" value="Unassembled WGS sequence"/>
</dbReference>
<keyword evidence="2" id="KW-0812">Transmembrane</keyword>
<feature type="region of interest" description="Disordered" evidence="1">
    <location>
        <begin position="519"/>
        <end position="642"/>
    </location>
</feature>
<accession>A0A847J5R3</accession>
<feature type="transmembrane region" description="Helical" evidence="2">
    <location>
        <begin position="109"/>
        <end position="131"/>
    </location>
</feature>
<dbReference type="InterPro" id="IPR058066">
    <property type="entry name" value="pXO2-14_N"/>
</dbReference>
<name>A0A847J5R3_9LACT</name>
<feature type="domain" description="DUF8208" evidence="3">
    <location>
        <begin position="24"/>
        <end position="405"/>
    </location>
</feature>
<organism evidence="4 5">
    <name type="scientific">Pseudolactococcus chungangensis</name>
    <dbReference type="NCBI Taxonomy" id="451457"/>
    <lineage>
        <taxon>Bacteria</taxon>
        <taxon>Bacillati</taxon>
        <taxon>Bacillota</taxon>
        <taxon>Bacilli</taxon>
        <taxon>Lactobacillales</taxon>
        <taxon>Streptococcaceae</taxon>
        <taxon>Pseudolactococcus</taxon>
    </lineage>
</organism>
<keyword evidence="2" id="KW-0472">Membrane</keyword>
<dbReference type="Pfam" id="PF26635">
    <property type="entry name" value="DUF8208"/>
    <property type="match status" value="1"/>
</dbReference>
<gene>
    <name evidence="4" type="ORF">GX453_07955</name>
</gene>
<sequence length="642" mass="71183">MYTIDDKEKATVEILQNFSDYLHLSNFFSDVIRQIIWGLIKFLNYILSNMQKSMSDVLDFLDITKNQEVMNFLNTYRPAFYAIGMIVFVVTVYFLIFKPDGNFFDPIKNVLIGFGLIIALPIIFSSFSSVAKTWASVASSDTASQTVIQNNTYDVLALDQKVKWDTKNLTTPFATNYLSLPVPTYDVNGNQTNKESMKVAEKNTLNLVDTKEVVNPKDYTHYFKSDELSKEGVKVLSNALTNGVGESGSTELKLKKLQAWYKFDQYYYRFSWDTKAILFYQITAIVVTAFLIFKLIKLEYELGFIYLLFNSTAVTDSKGKRNLQLFTSMVNSFATIIMVISLSKIYDIFYSIIDTTPIFQNNFLLEVIAKIALMLAIIDGPNIFQQIFGVDAGLQSVWKSAAGLYAGGRSLGRLGKTFSNKIAGSGNGQAPGLLKKAGGVLNRTMNGAVDTAVGKDNNPIRNTGKALKDFGNKVSNGFEDFKDNGGALGQLGFEGKYNLATESPNNVPHQSNYNEALDNLSDRNRKTQPSVSPPTPDLRRNVNMQGGRQQSSETKGTNKVSPSPSTNSHQPQRASQLLNNGLFDSGITIPKPPPRQSNSDFTNVMSTLPRIDDVPLPPVQSPSQPIDTDLSSLFGSLPTIDD</sequence>
<evidence type="ECO:0000256" key="2">
    <source>
        <dbReference type="SAM" id="Phobius"/>
    </source>
</evidence>
<proteinExistence type="predicted"/>
<keyword evidence="2" id="KW-1133">Transmembrane helix</keyword>
<dbReference type="AlphaFoldDB" id="A0A847J5R3"/>
<feature type="compositionally biased region" description="Polar residues" evidence="1">
    <location>
        <begin position="542"/>
        <end position="579"/>
    </location>
</feature>
<dbReference type="EMBL" id="JAAYVO010000109">
    <property type="protein sequence ID" value="NLH35931.1"/>
    <property type="molecule type" value="Genomic_DNA"/>
</dbReference>
<protein>
    <recommendedName>
        <fullName evidence="3">DUF8208 domain-containing protein</fullName>
    </recommendedName>
</protein>
<reference evidence="4 5" key="1">
    <citation type="journal article" date="2020" name="Biotechnol. Biofuels">
        <title>New insights from the biogas microbiome by comprehensive genome-resolved metagenomics of nearly 1600 species originating from multiple anaerobic digesters.</title>
        <authorList>
            <person name="Campanaro S."/>
            <person name="Treu L."/>
            <person name="Rodriguez-R L.M."/>
            <person name="Kovalovszki A."/>
            <person name="Ziels R.M."/>
            <person name="Maus I."/>
            <person name="Zhu X."/>
            <person name="Kougias P.G."/>
            <person name="Basile A."/>
            <person name="Luo G."/>
            <person name="Schluter A."/>
            <person name="Konstantinidis K.T."/>
            <person name="Angelidaki I."/>
        </authorList>
    </citation>
    <scope>NUCLEOTIDE SEQUENCE [LARGE SCALE GENOMIC DNA]</scope>
    <source>
        <strain evidence="4">AS27yjCOA_61</strain>
    </source>
</reference>
<feature type="transmembrane region" description="Helical" evidence="2">
    <location>
        <begin position="277"/>
        <end position="296"/>
    </location>
</feature>